<protein>
    <submittedName>
        <fullName evidence="3">PDZ domain-containing protein</fullName>
    </submittedName>
</protein>
<dbReference type="Gene3D" id="2.30.42.10">
    <property type="match status" value="1"/>
</dbReference>
<feature type="domain" description="PDZ" evidence="2">
    <location>
        <begin position="519"/>
        <end position="596"/>
    </location>
</feature>
<organism evidence="3 4">
    <name type="scientific">Luteibacter anthropi</name>
    <dbReference type="NCBI Taxonomy" id="564369"/>
    <lineage>
        <taxon>Bacteria</taxon>
        <taxon>Pseudomonadati</taxon>
        <taxon>Pseudomonadota</taxon>
        <taxon>Gammaproteobacteria</taxon>
        <taxon>Lysobacterales</taxon>
        <taxon>Rhodanobacteraceae</taxon>
        <taxon>Luteibacter</taxon>
    </lineage>
</organism>
<evidence type="ECO:0000256" key="1">
    <source>
        <dbReference type="SAM" id="SignalP"/>
    </source>
</evidence>
<evidence type="ECO:0000313" key="3">
    <source>
        <dbReference type="EMBL" id="NII05477.1"/>
    </source>
</evidence>
<evidence type="ECO:0000259" key="2">
    <source>
        <dbReference type="PROSITE" id="PS50106"/>
    </source>
</evidence>
<dbReference type="RefSeq" id="WP_166946583.1">
    <property type="nucleotide sequence ID" value="NZ_JAARLZ010000002.1"/>
</dbReference>
<feature type="chain" id="PRO_5030658942" evidence="1">
    <location>
        <begin position="20"/>
        <end position="611"/>
    </location>
</feature>
<dbReference type="InterPro" id="IPR001478">
    <property type="entry name" value="PDZ"/>
</dbReference>
<dbReference type="Pfam" id="PF17820">
    <property type="entry name" value="PDZ_6"/>
    <property type="match status" value="1"/>
</dbReference>
<comment type="caution">
    <text evidence="3">The sequence shown here is derived from an EMBL/GenBank/DDBJ whole genome shotgun (WGS) entry which is preliminary data.</text>
</comment>
<gene>
    <name evidence="3" type="ORF">HBF25_03620</name>
</gene>
<reference evidence="3 4" key="1">
    <citation type="submission" date="2020-03" db="EMBL/GenBank/DDBJ databases">
        <authorList>
            <person name="Lai Q."/>
        </authorList>
    </citation>
    <scope>NUCLEOTIDE SEQUENCE [LARGE SCALE GENOMIC DNA]</scope>
    <source>
        <strain evidence="3 4">CCUG 25036</strain>
    </source>
</reference>
<dbReference type="EMBL" id="JAARLZ010000002">
    <property type="protein sequence ID" value="NII05477.1"/>
    <property type="molecule type" value="Genomic_DNA"/>
</dbReference>
<name>A0A7X5U7W7_9GAMM</name>
<dbReference type="Pfam" id="PF13650">
    <property type="entry name" value="Asp_protease_2"/>
    <property type="match status" value="1"/>
</dbReference>
<dbReference type="SUPFAM" id="SSF50156">
    <property type="entry name" value="PDZ domain-like"/>
    <property type="match status" value="1"/>
</dbReference>
<dbReference type="Gene3D" id="2.40.70.10">
    <property type="entry name" value="Acid Proteases"/>
    <property type="match status" value="2"/>
</dbReference>
<dbReference type="AlphaFoldDB" id="A0A7X5U7W7"/>
<dbReference type="SMART" id="SM00228">
    <property type="entry name" value="PDZ"/>
    <property type="match status" value="1"/>
</dbReference>
<evidence type="ECO:0000313" key="4">
    <source>
        <dbReference type="Proteomes" id="UP000490980"/>
    </source>
</evidence>
<dbReference type="InterPro" id="IPR034122">
    <property type="entry name" value="Retropepsin-like_bacterial"/>
</dbReference>
<proteinExistence type="predicted"/>
<keyword evidence="1" id="KW-0732">Signal</keyword>
<dbReference type="Proteomes" id="UP000490980">
    <property type="component" value="Unassembled WGS sequence"/>
</dbReference>
<feature type="signal peptide" evidence="1">
    <location>
        <begin position="1"/>
        <end position="19"/>
    </location>
</feature>
<dbReference type="InterPro" id="IPR041489">
    <property type="entry name" value="PDZ_6"/>
</dbReference>
<dbReference type="InterPro" id="IPR036034">
    <property type="entry name" value="PDZ_sf"/>
</dbReference>
<accession>A0A7X5U7W7</accession>
<dbReference type="InterPro" id="IPR021109">
    <property type="entry name" value="Peptidase_aspartic_dom_sf"/>
</dbReference>
<keyword evidence="4" id="KW-1185">Reference proteome</keyword>
<dbReference type="CDD" id="cd05483">
    <property type="entry name" value="retropepsin_like_bacteria"/>
    <property type="match status" value="1"/>
</dbReference>
<dbReference type="PROSITE" id="PS50106">
    <property type="entry name" value="PDZ"/>
    <property type="match status" value="1"/>
</dbReference>
<sequence length="611" mass="65986">MRHALLASVLVIAAGTSNADNIDALLAANRKAMGADAWSGKETLDSQFSYAGQGLTGTTSSVIDLRRCAFVDTYQIGPGGGATGFDGTKAWEKEPSGTATEEAGGDVRELAVNEAYRGCNLWWRSDRAGARIESNGQKTVDGKIFDVLTATPEKGKPFEAWFDTATHRLARTVEVQSIQVITTWYSDYTDVDGVPIAHTIVVDDGSGAANRQTSRLTSARFGPTRPPAFYEKPATAVNDYALAGDTHQITVPFQLVNNHIYVQASVNGSKPLTFIVDTGGHDILTPMTARMLGVQTQGSRTAGGSGNDFAQSGLARVSSISVGGATLTNQTVTVLKFSNAAEGIDEQGMIGYEFFARFVTRIDYGKKQITFIDKKHFDPTSAGTPVHFRFYQQFPEVPGTYDGIPGRFGIDTGARNALSLTRPFAEKNHLRDRERAGVEALTGWGVGGPTRGFVFHGKNLELDGLTIRAPLAEFSLDKAGTGGMDAFPNNVGGGLLKRFVVTFDYDHQIMYLKPVAGPVDDLDTFDRSGMWINVNGRGFEIVDIGPGTPAAVAGLWVGDIVTKVNGRSIQSIKLYDFRRMLRNEAPGTKIHLTFDRRGAIHQTDLVLRDLI</sequence>